<sequence length="352" mass="39489">MVHASKLKTDPALDTPQADALDDAAVTRLAEAAVARYSEPFRGEVRLLCRSENATFVVEGNRGERYALRLHRGGYHRREDIASELAWLAALRDAGHQVPEPIADRDGETVLTLPLEDANRDPDGERHAVLFGWISGDMPTNAVHPRAFRRLGEITAHLHRHSRGWQRPAGFQRIVWNHETMVGDGGHWGNWRDAPNLKTSDWPVIERALAKIGAELAAYGQSPQRYGLIHADLRLTNLLLEGHETRVIDFDDCGFGWYLHDLAAALSFEEHHPRAAEWVDQWLAGYRQVTTLEQADLDIIPAMIAQRRIQLLAWAGSHAQTQQAVDLGPDWADHSVRLVQRYLDGKLPVGAD</sequence>
<dbReference type="Proteomes" id="UP000646745">
    <property type="component" value="Unassembled WGS sequence"/>
</dbReference>
<dbReference type="EMBL" id="BMZI01000006">
    <property type="protein sequence ID" value="GHB28469.1"/>
    <property type="molecule type" value="Genomic_DNA"/>
</dbReference>
<gene>
    <name evidence="3" type="primary">yerI</name>
    <name evidence="3" type="ORF">GCM10009038_29170</name>
</gene>
<dbReference type="Gene3D" id="3.30.200.20">
    <property type="entry name" value="Phosphorylase Kinase, domain 1"/>
    <property type="match status" value="1"/>
</dbReference>
<comment type="caution">
    <text evidence="3">The sequence shown here is derived from an EMBL/GenBank/DDBJ whole genome shotgun (WGS) entry which is preliminary data.</text>
</comment>
<dbReference type="Pfam" id="PF01636">
    <property type="entry name" value="APH"/>
    <property type="match status" value="1"/>
</dbReference>
<keyword evidence="3" id="KW-0418">Kinase</keyword>
<dbReference type="PANTHER" id="PTHR21064:SF6">
    <property type="entry name" value="AMINOGLYCOSIDE PHOSPHOTRANSFERASE DOMAIN-CONTAINING PROTEIN"/>
    <property type="match status" value="1"/>
</dbReference>
<dbReference type="PANTHER" id="PTHR21064">
    <property type="entry name" value="AMINOGLYCOSIDE PHOSPHOTRANSFERASE DOMAIN-CONTAINING PROTEIN-RELATED"/>
    <property type="match status" value="1"/>
</dbReference>
<proteinExistence type="inferred from homology"/>
<dbReference type="InterPro" id="IPR002575">
    <property type="entry name" value="Aminoglycoside_PTrfase"/>
</dbReference>
<evidence type="ECO:0000313" key="3">
    <source>
        <dbReference type="EMBL" id="GHB28469.1"/>
    </source>
</evidence>
<dbReference type="SUPFAM" id="SSF56112">
    <property type="entry name" value="Protein kinase-like (PK-like)"/>
    <property type="match status" value="1"/>
</dbReference>
<feature type="domain" description="Aminoglycoside phosphotransferase" evidence="2">
    <location>
        <begin position="52"/>
        <end position="290"/>
    </location>
</feature>
<reference evidence="4" key="1">
    <citation type="journal article" date="2019" name="Int. J. Syst. Evol. Microbiol.">
        <title>The Global Catalogue of Microorganisms (GCM) 10K type strain sequencing project: providing services to taxonomists for standard genome sequencing and annotation.</title>
        <authorList>
            <consortium name="The Broad Institute Genomics Platform"/>
            <consortium name="The Broad Institute Genome Sequencing Center for Infectious Disease"/>
            <person name="Wu L."/>
            <person name="Ma J."/>
        </authorList>
    </citation>
    <scope>NUCLEOTIDE SEQUENCE [LARGE SCALE GENOMIC DNA]</scope>
    <source>
        <strain evidence="4">KCTC 32998</strain>
    </source>
</reference>
<dbReference type="Gene3D" id="3.90.1200.10">
    <property type="match status" value="1"/>
</dbReference>
<dbReference type="GO" id="GO:0016301">
    <property type="term" value="F:kinase activity"/>
    <property type="evidence" value="ECO:0007669"/>
    <property type="project" value="UniProtKB-KW"/>
</dbReference>
<dbReference type="InterPro" id="IPR050249">
    <property type="entry name" value="Pseudomonas-type_ThrB"/>
</dbReference>
<accession>A0ABQ3E7B2</accession>
<evidence type="ECO:0000313" key="4">
    <source>
        <dbReference type="Proteomes" id="UP000646745"/>
    </source>
</evidence>
<dbReference type="InterPro" id="IPR011009">
    <property type="entry name" value="Kinase-like_dom_sf"/>
</dbReference>
<keyword evidence="3" id="KW-0808">Transferase</keyword>
<comment type="similarity">
    <text evidence="1">Belongs to the pseudomonas-type ThrB family.</text>
</comment>
<name>A0ABQ3E7B2_9GAMM</name>
<evidence type="ECO:0000259" key="2">
    <source>
        <dbReference type="Pfam" id="PF01636"/>
    </source>
</evidence>
<organism evidence="3 4">
    <name type="scientific">Salinicola rhizosphaerae</name>
    <dbReference type="NCBI Taxonomy" id="1443141"/>
    <lineage>
        <taxon>Bacteria</taxon>
        <taxon>Pseudomonadati</taxon>
        <taxon>Pseudomonadota</taxon>
        <taxon>Gammaproteobacteria</taxon>
        <taxon>Oceanospirillales</taxon>
        <taxon>Halomonadaceae</taxon>
        <taxon>Salinicola</taxon>
    </lineage>
</organism>
<protein>
    <submittedName>
        <fullName evidence="3">Homoserine kinase</fullName>
    </submittedName>
</protein>
<evidence type="ECO:0000256" key="1">
    <source>
        <dbReference type="ARBA" id="ARBA00038240"/>
    </source>
</evidence>
<keyword evidence="4" id="KW-1185">Reference proteome</keyword>